<sequence>MSLEFIRKIVICGSSYILEIDLQSQIPTSFQENELDPFVSNSN</sequence>
<proteinExistence type="predicted"/>
<gene>
    <name evidence="1" type="ORF">LEP1GSC035_3088</name>
</gene>
<comment type="caution">
    <text evidence="1">The sequence shown here is derived from an EMBL/GenBank/DDBJ whole genome shotgun (WGS) entry which is preliminary data.</text>
</comment>
<name>A0ABP2T8E6_9LEPT</name>
<accession>A0ABP2T8E6</accession>
<dbReference type="EMBL" id="AHMH02000093">
    <property type="protein sequence ID" value="EMN00328.1"/>
    <property type="molecule type" value="Genomic_DNA"/>
</dbReference>
<dbReference type="Proteomes" id="UP000012099">
    <property type="component" value="Unassembled WGS sequence"/>
</dbReference>
<protein>
    <submittedName>
        <fullName evidence="1">Uncharacterized protein</fullName>
    </submittedName>
</protein>
<evidence type="ECO:0000313" key="2">
    <source>
        <dbReference type="Proteomes" id="UP000012099"/>
    </source>
</evidence>
<keyword evidence="2" id="KW-1185">Reference proteome</keyword>
<evidence type="ECO:0000313" key="1">
    <source>
        <dbReference type="EMBL" id="EMN00328.1"/>
    </source>
</evidence>
<organism evidence="1 2">
    <name type="scientific">Leptospira noguchii str. 2007001578</name>
    <dbReference type="NCBI Taxonomy" id="1049974"/>
    <lineage>
        <taxon>Bacteria</taxon>
        <taxon>Pseudomonadati</taxon>
        <taxon>Spirochaetota</taxon>
        <taxon>Spirochaetia</taxon>
        <taxon>Leptospirales</taxon>
        <taxon>Leptospiraceae</taxon>
        <taxon>Leptospira</taxon>
    </lineage>
</organism>
<reference evidence="1 2" key="1">
    <citation type="submission" date="2013-01" db="EMBL/GenBank/DDBJ databases">
        <authorList>
            <person name="Harkins D.M."/>
            <person name="Durkin A.S."/>
            <person name="Brinkac L.M."/>
            <person name="Haft D.H."/>
            <person name="Selengut J.D."/>
            <person name="Sanka R."/>
            <person name="DePew J."/>
            <person name="Purushe J."/>
            <person name="Whelen A.C."/>
            <person name="Vinetz J.M."/>
            <person name="Sutton G.G."/>
            <person name="Nierman W.C."/>
            <person name="Fouts D.E."/>
        </authorList>
    </citation>
    <scope>NUCLEOTIDE SEQUENCE [LARGE SCALE GENOMIC DNA]</scope>
    <source>
        <strain evidence="1 2">2007001578</strain>
    </source>
</reference>